<dbReference type="InterPro" id="IPR032675">
    <property type="entry name" value="LRR_dom_sf"/>
</dbReference>
<keyword evidence="2" id="KW-1185">Reference proteome</keyword>
<proteinExistence type="predicted"/>
<dbReference type="SUPFAM" id="SSF52047">
    <property type="entry name" value="RNI-like"/>
    <property type="match status" value="1"/>
</dbReference>
<organism evidence="1 2">
    <name type="scientific">Lyophyllum shimeji</name>
    <name type="common">Hon-shimeji</name>
    <name type="synonym">Tricholoma shimeji</name>
    <dbReference type="NCBI Taxonomy" id="47721"/>
    <lineage>
        <taxon>Eukaryota</taxon>
        <taxon>Fungi</taxon>
        <taxon>Dikarya</taxon>
        <taxon>Basidiomycota</taxon>
        <taxon>Agaricomycotina</taxon>
        <taxon>Agaricomycetes</taxon>
        <taxon>Agaricomycetidae</taxon>
        <taxon>Agaricales</taxon>
        <taxon>Tricholomatineae</taxon>
        <taxon>Lyophyllaceae</taxon>
        <taxon>Lyophyllum</taxon>
    </lineage>
</organism>
<evidence type="ECO:0000313" key="2">
    <source>
        <dbReference type="Proteomes" id="UP001063166"/>
    </source>
</evidence>
<gene>
    <name evidence="1" type="ORF">LshimejAT787_0410400</name>
</gene>
<dbReference type="AlphaFoldDB" id="A0A9P3UKD9"/>
<dbReference type="Gene3D" id="3.80.10.10">
    <property type="entry name" value="Ribonuclease Inhibitor"/>
    <property type="match status" value="1"/>
</dbReference>
<comment type="caution">
    <text evidence="1">The sequence shown here is derived from an EMBL/GenBank/DDBJ whole genome shotgun (WGS) entry which is preliminary data.</text>
</comment>
<dbReference type="OrthoDB" id="2979537at2759"/>
<name>A0A9P3UKD9_LYOSH</name>
<protein>
    <recommendedName>
        <fullName evidence="3">F-box domain-containing protein</fullName>
    </recommendedName>
</protein>
<accession>A0A9P3UKD9</accession>
<reference evidence="1" key="1">
    <citation type="submission" date="2022-07" db="EMBL/GenBank/DDBJ databases">
        <title>The genome of Lyophyllum shimeji provides insight into the initial evolution of ectomycorrhizal fungal genome.</title>
        <authorList>
            <person name="Kobayashi Y."/>
            <person name="Shibata T."/>
            <person name="Hirakawa H."/>
            <person name="Shigenobu S."/>
            <person name="Nishiyama T."/>
            <person name="Yamada A."/>
            <person name="Hasebe M."/>
            <person name="Kawaguchi M."/>
        </authorList>
    </citation>
    <scope>NUCLEOTIDE SEQUENCE</scope>
    <source>
        <strain evidence="1">AT787</strain>
    </source>
</reference>
<evidence type="ECO:0000313" key="1">
    <source>
        <dbReference type="EMBL" id="GLB37989.1"/>
    </source>
</evidence>
<dbReference type="EMBL" id="BRPK01000004">
    <property type="protein sequence ID" value="GLB37989.1"/>
    <property type="molecule type" value="Genomic_DNA"/>
</dbReference>
<evidence type="ECO:0008006" key="3">
    <source>
        <dbReference type="Google" id="ProtNLM"/>
    </source>
</evidence>
<sequence length="564" mass="63971">MALRWVQSPSLRCCHCFLHARFVFVTPHRRLNQRICSKRIQEVTTRFSMSPRITASGSEPFDVLLQLPASDASKSSCAKQVSKGSHIERLTYDVLGDIFELFSRTYSHNADSYGRTPPEMILSQVSSHWRNVAAQLSSLWTHVHIRANRPTGSVGAYLERSQPRPLRVTVDLRDMDDDRVAQTLSLWPRIMEHAFRWRDLYIMAHAVEEVSDILGYLEHCAAPVLRSIYLKVDEDIDLDFFDHPRASHGIFRAGAPELMVVRLFGFPLQLRNHWPPLADLTTLFIHNILEVWDEDSFRGFIAAATSLENLSIYRDPILKSNTLPPTPIVIPTLRVLRLEFDVLRKPSESIWWSLSCPSLKMLQLVFAHPRDYFEFQNKLPKIESLVLEDCMVDVTLLQLLSFATPTVKHLSFVICPHLILEMFREEGLAGVQKFWPRLESVHFCDELEIIDIADILSPMDESASAPDVFVGDVGLFDQERRASQFMYFPHELPGWQSLKPPRIIPPPAVTDDAATATSGAPKQSFLPAGFFPGPGPIKASLGEATVFAYDEVARRWVSKKAGSA</sequence>
<dbReference type="Proteomes" id="UP001063166">
    <property type="component" value="Unassembled WGS sequence"/>
</dbReference>